<evidence type="ECO:0000256" key="1">
    <source>
        <dbReference type="SAM" id="MobiDB-lite"/>
    </source>
</evidence>
<evidence type="ECO:0000313" key="3">
    <source>
        <dbReference type="EMBL" id="RXW21794.1"/>
    </source>
</evidence>
<dbReference type="SUPFAM" id="SSF52047">
    <property type="entry name" value="RNI-like"/>
    <property type="match status" value="1"/>
</dbReference>
<dbReference type="EMBL" id="SDEE01000095">
    <property type="protein sequence ID" value="RXW21794.1"/>
    <property type="molecule type" value="Genomic_DNA"/>
</dbReference>
<dbReference type="STRING" id="2316362.A0A4Q2DRY8"/>
<protein>
    <submittedName>
        <fullName evidence="3">Uncharacterized protein</fullName>
    </submittedName>
</protein>
<evidence type="ECO:0000313" key="4">
    <source>
        <dbReference type="Proteomes" id="UP000290288"/>
    </source>
</evidence>
<evidence type="ECO:0000256" key="2">
    <source>
        <dbReference type="SAM" id="Phobius"/>
    </source>
</evidence>
<accession>A0A4Q2DRY8</accession>
<dbReference type="AlphaFoldDB" id="A0A4Q2DRY8"/>
<keyword evidence="2" id="KW-1133">Transmembrane helix</keyword>
<comment type="caution">
    <text evidence="3">The sequence shown here is derived from an EMBL/GenBank/DDBJ whole genome shotgun (WGS) entry which is preliminary data.</text>
</comment>
<feature type="compositionally biased region" description="Basic and acidic residues" evidence="1">
    <location>
        <begin position="87"/>
        <end position="97"/>
    </location>
</feature>
<reference evidence="3 4" key="1">
    <citation type="submission" date="2019-01" db="EMBL/GenBank/DDBJ databases">
        <title>Draft genome sequence of Psathyrella aberdarensis IHI B618.</title>
        <authorList>
            <person name="Buettner E."/>
            <person name="Kellner H."/>
        </authorList>
    </citation>
    <scope>NUCLEOTIDE SEQUENCE [LARGE SCALE GENOMIC DNA]</scope>
    <source>
        <strain evidence="3 4">IHI B618</strain>
    </source>
</reference>
<proteinExistence type="predicted"/>
<gene>
    <name evidence="3" type="ORF">EST38_g4070</name>
</gene>
<name>A0A4Q2DRY8_9AGAR</name>
<keyword evidence="2" id="KW-0812">Transmembrane</keyword>
<keyword evidence="4" id="KW-1185">Reference proteome</keyword>
<dbReference type="OrthoDB" id="3256367at2759"/>
<keyword evidence="2" id="KW-0472">Membrane</keyword>
<organism evidence="3 4">
    <name type="scientific">Candolleomyces aberdarensis</name>
    <dbReference type="NCBI Taxonomy" id="2316362"/>
    <lineage>
        <taxon>Eukaryota</taxon>
        <taxon>Fungi</taxon>
        <taxon>Dikarya</taxon>
        <taxon>Basidiomycota</taxon>
        <taxon>Agaricomycotina</taxon>
        <taxon>Agaricomycetes</taxon>
        <taxon>Agaricomycetidae</taxon>
        <taxon>Agaricales</taxon>
        <taxon>Agaricineae</taxon>
        <taxon>Psathyrellaceae</taxon>
        <taxon>Candolleomyces</taxon>
    </lineage>
</organism>
<feature type="transmembrane region" description="Helical" evidence="2">
    <location>
        <begin position="252"/>
        <end position="270"/>
    </location>
</feature>
<feature type="region of interest" description="Disordered" evidence="1">
    <location>
        <begin position="87"/>
        <end position="135"/>
    </location>
</feature>
<sequence>MECVPVELWLYVFSIACSDDGRTGRSLSLVSRRVNQLSKPFKYQSIAVDKLSNIAGLSEILQNLPAEFRVVQKLFVHVPEFSPNGWDDKLGVEEDRMSTGSSDGNMEYDPQGPGQDQDASMSDSDEESVPEEVQAKADEQAIQDLQRLLTLVSPTLTILSVFWRSFEPMLIEEILPPLPHLQELCLFRTVMANTEELEPSTDEKVPTLLPSLTRLHLGGLREDRPMTFGQFIFDVSPSLRELRLSMHVIAEYVHPLFIYLSAAILMTSCIRQRLSGRPRILALAIHGDQSRTGGSAEHACSLFYASGDADPTPPIFRRQGSRKDFRS</sequence>
<dbReference type="Proteomes" id="UP000290288">
    <property type="component" value="Unassembled WGS sequence"/>
</dbReference>